<name>A0A8C3QXY3_9PASS</name>
<sequence length="330" mass="35975">PPLTEAWLGRERLQGKERRDLPMDEPRFHPELRGGGGHIPAGDAPHPVGTVVRGWWSLEPFLKFESEDSGVEMTSNEHSPSTPLGSESSFSLDGFPAEKPPGEEPPRTPRSRSASRRMLQAAQRSRRQRCPRQLSRRSASTADLAETPRDPEEPQGAAAAAAGGARCPRDPRAVPEAAVSGQGLRYLEHVCQMLERLARLQQDNRALRERAAGARRARPATLAVPEDVGTLGQLPQPAGALRGRGGCPGTGQGTAGGCPGVAGLSRQDGRSHWGRDGGGSRSRRHTWMEELRHTSPYDVTPTRGRPPARRTPFPLHFILFSFPPIKSFHR</sequence>
<evidence type="ECO:0000313" key="4">
    <source>
        <dbReference type="Proteomes" id="UP000694396"/>
    </source>
</evidence>
<dbReference type="PANTHER" id="PTHR37336:SF1">
    <property type="entry name" value="SIMILAR TO 9930012K11RIK PROTEIN"/>
    <property type="match status" value="1"/>
</dbReference>
<evidence type="ECO:0000259" key="2">
    <source>
        <dbReference type="Pfam" id="PF15552"/>
    </source>
</evidence>
<feature type="compositionally biased region" description="Basic and acidic residues" evidence="1">
    <location>
        <begin position="8"/>
        <end position="32"/>
    </location>
</feature>
<dbReference type="Ensembl" id="ENSCRFT00000013510.1">
    <property type="protein sequence ID" value="ENSCRFP00000013061.1"/>
    <property type="gene ID" value="ENSCRFG00000010119.1"/>
</dbReference>
<feature type="region of interest" description="Disordered" evidence="1">
    <location>
        <begin position="264"/>
        <end position="283"/>
    </location>
</feature>
<proteinExistence type="predicted"/>
<feature type="compositionally biased region" description="Low complexity" evidence="1">
    <location>
        <begin position="156"/>
        <end position="165"/>
    </location>
</feature>
<feature type="region of interest" description="Disordered" evidence="1">
    <location>
        <begin position="1"/>
        <end position="45"/>
    </location>
</feature>
<dbReference type="AlphaFoldDB" id="A0A8C3QXY3"/>
<protein>
    <recommendedName>
        <fullName evidence="2">DUF4657 domain-containing protein</fullName>
    </recommendedName>
</protein>
<dbReference type="PANTHER" id="PTHR37336">
    <property type="entry name" value="SIMILAR TO 9930012K11RIK PROTEIN"/>
    <property type="match status" value="1"/>
</dbReference>
<dbReference type="InterPro" id="IPR027958">
    <property type="entry name" value="DUF4657"/>
</dbReference>
<dbReference type="Pfam" id="PF15552">
    <property type="entry name" value="DUF4657"/>
    <property type="match status" value="1"/>
</dbReference>
<keyword evidence="4" id="KW-1185">Reference proteome</keyword>
<feature type="region of interest" description="Disordered" evidence="1">
    <location>
        <begin position="68"/>
        <end position="170"/>
    </location>
</feature>
<feature type="compositionally biased region" description="Polar residues" evidence="1">
    <location>
        <begin position="72"/>
        <end position="91"/>
    </location>
</feature>
<dbReference type="Proteomes" id="UP000694396">
    <property type="component" value="Unplaced"/>
</dbReference>
<reference evidence="3" key="1">
    <citation type="submission" date="2025-08" db="UniProtKB">
        <authorList>
            <consortium name="Ensembl"/>
        </authorList>
    </citation>
    <scope>IDENTIFICATION</scope>
</reference>
<organism evidence="3 4">
    <name type="scientific">Cyanoderma ruficeps</name>
    <name type="common">rufous-capped babbler</name>
    <dbReference type="NCBI Taxonomy" id="181631"/>
    <lineage>
        <taxon>Eukaryota</taxon>
        <taxon>Metazoa</taxon>
        <taxon>Chordata</taxon>
        <taxon>Craniata</taxon>
        <taxon>Vertebrata</taxon>
        <taxon>Euteleostomi</taxon>
        <taxon>Archelosauria</taxon>
        <taxon>Archosauria</taxon>
        <taxon>Dinosauria</taxon>
        <taxon>Saurischia</taxon>
        <taxon>Theropoda</taxon>
        <taxon>Coelurosauria</taxon>
        <taxon>Aves</taxon>
        <taxon>Neognathae</taxon>
        <taxon>Neoaves</taxon>
        <taxon>Telluraves</taxon>
        <taxon>Australaves</taxon>
        <taxon>Passeriformes</taxon>
        <taxon>Sylvioidea</taxon>
        <taxon>Timaliidae</taxon>
        <taxon>Cyanoderma</taxon>
    </lineage>
</organism>
<evidence type="ECO:0000313" key="3">
    <source>
        <dbReference type="Ensembl" id="ENSCRFP00000013061.1"/>
    </source>
</evidence>
<reference evidence="3" key="2">
    <citation type="submission" date="2025-09" db="UniProtKB">
        <authorList>
            <consortium name="Ensembl"/>
        </authorList>
    </citation>
    <scope>IDENTIFICATION</scope>
</reference>
<accession>A0A8C3QXY3</accession>
<evidence type="ECO:0000256" key="1">
    <source>
        <dbReference type="SAM" id="MobiDB-lite"/>
    </source>
</evidence>
<feature type="domain" description="DUF4657" evidence="2">
    <location>
        <begin position="78"/>
        <end position="209"/>
    </location>
</feature>